<name>D5GAS0_TUBMM</name>
<gene>
    <name evidence="2" type="ORF">GSTUM_00003758001</name>
</gene>
<feature type="transmembrane region" description="Helical" evidence="1">
    <location>
        <begin position="97"/>
        <end position="117"/>
    </location>
</feature>
<proteinExistence type="predicted"/>
<dbReference type="KEGG" id="tml:GSTUM_00003758001"/>
<organism evidence="2 3">
    <name type="scientific">Tuber melanosporum (strain Mel28)</name>
    <name type="common">Perigord black truffle</name>
    <dbReference type="NCBI Taxonomy" id="656061"/>
    <lineage>
        <taxon>Eukaryota</taxon>
        <taxon>Fungi</taxon>
        <taxon>Dikarya</taxon>
        <taxon>Ascomycota</taxon>
        <taxon>Pezizomycotina</taxon>
        <taxon>Pezizomycetes</taxon>
        <taxon>Pezizales</taxon>
        <taxon>Tuberaceae</taxon>
        <taxon>Tuber</taxon>
    </lineage>
</organism>
<protein>
    <submittedName>
        <fullName evidence="2">(Perigord truffle) hypothetical protein</fullName>
    </submittedName>
</protein>
<accession>D5GAS0</accession>
<evidence type="ECO:0000313" key="2">
    <source>
        <dbReference type="EMBL" id="CAZ81613.1"/>
    </source>
</evidence>
<evidence type="ECO:0000313" key="3">
    <source>
        <dbReference type="Proteomes" id="UP000006911"/>
    </source>
</evidence>
<keyword evidence="1" id="KW-1133">Transmembrane helix</keyword>
<dbReference type="InParanoid" id="D5GAS0"/>
<sequence length="144" mass="15946">MGSAVPRRFVVGGSDEVRRESVGHLWLLGRRRVRPGFPNCSAGLRVCYRSAGLQLTASLAVLRSSTGQVRVAQHRRLINNAPSTTFTQACKQSGLSLILLSFSSTYHTVFIILLVSFHPQRNFPPSLPRTRNKFYSPNAFLSSS</sequence>
<reference evidence="2 3" key="1">
    <citation type="journal article" date="2010" name="Nature">
        <title>Perigord black truffle genome uncovers evolutionary origins and mechanisms of symbiosis.</title>
        <authorList>
            <person name="Martin F."/>
            <person name="Kohler A."/>
            <person name="Murat C."/>
            <person name="Balestrini R."/>
            <person name="Coutinho P.M."/>
            <person name="Jaillon O."/>
            <person name="Montanini B."/>
            <person name="Morin E."/>
            <person name="Noel B."/>
            <person name="Percudani R."/>
            <person name="Porcel B."/>
            <person name="Rubini A."/>
            <person name="Amicucci A."/>
            <person name="Amselem J."/>
            <person name="Anthouard V."/>
            <person name="Arcioni S."/>
            <person name="Artiguenave F."/>
            <person name="Aury J.M."/>
            <person name="Ballario P."/>
            <person name="Bolchi A."/>
            <person name="Brenna A."/>
            <person name="Brun A."/>
            <person name="Buee M."/>
            <person name="Cantarel B."/>
            <person name="Chevalier G."/>
            <person name="Couloux A."/>
            <person name="Da Silva C."/>
            <person name="Denoeud F."/>
            <person name="Duplessis S."/>
            <person name="Ghignone S."/>
            <person name="Hilselberger B."/>
            <person name="Iotti M."/>
            <person name="Marcais B."/>
            <person name="Mello A."/>
            <person name="Miranda M."/>
            <person name="Pacioni G."/>
            <person name="Quesneville H."/>
            <person name="Riccioni C."/>
            <person name="Ruotolo R."/>
            <person name="Splivallo R."/>
            <person name="Stocchi V."/>
            <person name="Tisserant E."/>
            <person name="Viscomi A.R."/>
            <person name="Zambonelli A."/>
            <person name="Zampieri E."/>
            <person name="Henrissat B."/>
            <person name="Lebrun M.H."/>
            <person name="Paolocci F."/>
            <person name="Bonfante P."/>
            <person name="Ottonello S."/>
            <person name="Wincker P."/>
        </authorList>
    </citation>
    <scope>NUCLEOTIDE SEQUENCE [LARGE SCALE GENOMIC DNA]</scope>
    <source>
        <strain evidence="2 3">Mel28</strain>
    </source>
</reference>
<dbReference type="RefSeq" id="XP_002837422.1">
    <property type="nucleotide sequence ID" value="XM_002837376.1"/>
</dbReference>
<dbReference type="HOGENOM" id="CLU_1797851_0_0_1"/>
<dbReference type="EMBL" id="FN430085">
    <property type="protein sequence ID" value="CAZ81613.1"/>
    <property type="molecule type" value="Genomic_DNA"/>
</dbReference>
<dbReference type="AlphaFoldDB" id="D5GAS0"/>
<keyword evidence="1" id="KW-0812">Transmembrane</keyword>
<dbReference type="GeneID" id="9187779"/>
<evidence type="ECO:0000256" key="1">
    <source>
        <dbReference type="SAM" id="Phobius"/>
    </source>
</evidence>
<keyword evidence="1" id="KW-0472">Membrane</keyword>
<keyword evidence="3" id="KW-1185">Reference proteome</keyword>
<dbReference type="Proteomes" id="UP000006911">
    <property type="component" value="Unassembled WGS sequence"/>
</dbReference>